<evidence type="ECO:0000313" key="10">
    <source>
        <dbReference type="EMBL" id="KAB2338849.1"/>
    </source>
</evidence>
<dbReference type="InterPro" id="IPR004013">
    <property type="entry name" value="PHP_dom"/>
</dbReference>
<dbReference type="EMBL" id="WBOS01000001">
    <property type="protein sequence ID" value="KAB2338849.1"/>
    <property type="molecule type" value="Genomic_DNA"/>
</dbReference>
<evidence type="ECO:0000256" key="8">
    <source>
        <dbReference type="RuleBase" id="RU366003"/>
    </source>
</evidence>
<evidence type="ECO:0000256" key="2">
    <source>
        <dbReference type="ARBA" id="ARBA00009152"/>
    </source>
</evidence>
<proteinExistence type="inferred from homology"/>
<dbReference type="CDD" id="cd12110">
    <property type="entry name" value="PHP_HisPPase_Hisj_like"/>
    <property type="match status" value="1"/>
</dbReference>
<evidence type="ECO:0000256" key="5">
    <source>
        <dbReference type="ARBA" id="ARBA00022801"/>
    </source>
</evidence>
<keyword evidence="4 8" id="KW-0028">Amino-acid biosynthesis</keyword>
<dbReference type="InterPro" id="IPR016195">
    <property type="entry name" value="Pol/histidinol_Pase-like"/>
</dbReference>
<keyword evidence="5 8" id="KW-0378">Hydrolase</keyword>
<comment type="catalytic activity">
    <reaction evidence="7 8">
        <text>L-histidinol phosphate + H2O = L-histidinol + phosphate</text>
        <dbReference type="Rhea" id="RHEA:14465"/>
        <dbReference type="ChEBI" id="CHEBI:15377"/>
        <dbReference type="ChEBI" id="CHEBI:43474"/>
        <dbReference type="ChEBI" id="CHEBI:57699"/>
        <dbReference type="ChEBI" id="CHEBI:57980"/>
        <dbReference type="EC" id="3.1.3.15"/>
    </reaction>
</comment>
<comment type="caution">
    <text evidence="10">The sequence shown here is derived from an EMBL/GenBank/DDBJ whole genome shotgun (WGS) entry which is preliminary data.</text>
</comment>
<dbReference type="PANTHER" id="PTHR21039">
    <property type="entry name" value="HISTIDINOL PHOSPHATASE-RELATED"/>
    <property type="match status" value="1"/>
</dbReference>
<evidence type="ECO:0000256" key="1">
    <source>
        <dbReference type="ARBA" id="ARBA00004970"/>
    </source>
</evidence>
<evidence type="ECO:0000256" key="7">
    <source>
        <dbReference type="ARBA" id="ARBA00049158"/>
    </source>
</evidence>
<dbReference type="GO" id="GO:0005737">
    <property type="term" value="C:cytoplasm"/>
    <property type="evidence" value="ECO:0007669"/>
    <property type="project" value="TreeGrafter"/>
</dbReference>
<dbReference type="NCBIfam" id="NF005996">
    <property type="entry name" value="PRK08123.1"/>
    <property type="match status" value="1"/>
</dbReference>
<dbReference type="PANTHER" id="PTHR21039:SF0">
    <property type="entry name" value="HISTIDINOL-PHOSPHATASE"/>
    <property type="match status" value="1"/>
</dbReference>
<keyword evidence="6 8" id="KW-0368">Histidine biosynthesis</keyword>
<dbReference type="RefSeq" id="WP_151533590.1">
    <property type="nucleotide sequence ID" value="NZ_WBOS01000001.1"/>
</dbReference>
<dbReference type="GO" id="GO:0004401">
    <property type="term" value="F:histidinol-phosphatase activity"/>
    <property type="evidence" value="ECO:0007669"/>
    <property type="project" value="UniProtKB-UniRule"/>
</dbReference>
<dbReference type="Gene3D" id="3.20.20.140">
    <property type="entry name" value="Metal-dependent hydrolases"/>
    <property type="match status" value="1"/>
</dbReference>
<dbReference type="AlphaFoldDB" id="A0A6L3VD22"/>
<evidence type="ECO:0000259" key="9">
    <source>
        <dbReference type="Pfam" id="PF02811"/>
    </source>
</evidence>
<name>A0A6L3VD22_9BACI</name>
<dbReference type="GO" id="GO:0000105">
    <property type="term" value="P:L-histidine biosynthetic process"/>
    <property type="evidence" value="ECO:0007669"/>
    <property type="project" value="UniProtKB-UniRule"/>
</dbReference>
<feature type="domain" description="PHP" evidence="9">
    <location>
        <begin position="4"/>
        <end position="213"/>
    </location>
</feature>
<comment type="similarity">
    <text evidence="2 8">Belongs to the PHP hydrolase family. HisK subfamily.</text>
</comment>
<comment type="pathway">
    <text evidence="1 8">Amino-acid biosynthesis; L-histidine biosynthesis; L-histidine from 5-phospho-alpha-D-ribose 1-diphosphate: step 8/9.</text>
</comment>
<keyword evidence="11" id="KW-1185">Reference proteome</keyword>
<organism evidence="10 11">
    <name type="scientific">Cytobacillus depressus</name>
    <dbReference type="NCBI Taxonomy" id="1602942"/>
    <lineage>
        <taxon>Bacteria</taxon>
        <taxon>Bacillati</taxon>
        <taxon>Bacillota</taxon>
        <taxon>Bacilli</taxon>
        <taxon>Bacillales</taxon>
        <taxon>Bacillaceae</taxon>
        <taxon>Cytobacillus</taxon>
    </lineage>
</organism>
<dbReference type="Proteomes" id="UP000481030">
    <property type="component" value="Unassembled WGS sequence"/>
</dbReference>
<accession>A0A6L3VD22</accession>
<dbReference type="SUPFAM" id="SSF89550">
    <property type="entry name" value="PHP domain-like"/>
    <property type="match status" value="1"/>
</dbReference>
<dbReference type="UniPathway" id="UPA00031">
    <property type="reaction ID" value="UER00013"/>
</dbReference>
<dbReference type="InterPro" id="IPR010140">
    <property type="entry name" value="Histidinol_P_phosphatase_HisJ"/>
</dbReference>
<sequence length="267" mass="30681">MEKDGHIHTTFCPHGTKDTLEGYVERAISLGFQEISFTEHAPLPKGFTDAAPTKDSSMKLEELELYFEEVARVKSIYLGQIRINTGLEVDFIEGFEHETTSFLNTYGKFLDDAILSVHFLRYGSDYDCLDYSPEVFNQMIKKYGSSEKIYECYFKTLLLSIHSDLGPFKPKRIGHMTLVKKFQKKFPIERDFTDLIQEVLDAIRNKGYELDYNGAGVSKPLCREPYPPDWVVMEAIKRGIPLVYGSDSHQIKDLGQGLDLMRFMKEV</sequence>
<protein>
    <recommendedName>
        <fullName evidence="3 8">Histidinol-phosphatase</fullName>
        <shortName evidence="8">HolPase</shortName>
        <ecNumber evidence="3 8">3.1.3.15</ecNumber>
    </recommendedName>
</protein>
<evidence type="ECO:0000313" key="11">
    <source>
        <dbReference type="Proteomes" id="UP000481030"/>
    </source>
</evidence>
<evidence type="ECO:0000256" key="4">
    <source>
        <dbReference type="ARBA" id="ARBA00022605"/>
    </source>
</evidence>
<dbReference type="OrthoDB" id="9775255at2"/>
<dbReference type="NCBIfam" id="TIGR01856">
    <property type="entry name" value="hisJ_fam"/>
    <property type="match status" value="1"/>
</dbReference>
<gene>
    <name evidence="10" type="primary">hisJ</name>
    <name evidence="10" type="ORF">F7731_04675</name>
</gene>
<dbReference type="Pfam" id="PF02811">
    <property type="entry name" value="PHP"/>
    <property type="match status" value="1"/>
</dbReference>
<evidence type="ECO:0000256" key="3">
    <source>
        <dbReference type="ARBA" id="ARBA00013085"/>
    </source>
</evidence>
<evidence type="ECO:0000256" key="6">
    <source>
        <dbReference type="ARBA" id="ARBA00023102"/>
    </source>
</evidence>
<reference evidence="10 11" key="1">
    <citation type="journal article" date="2016" name="Antonie Van Leeuwenhoek">
        <title>Bacillus depressus sp. nov., isolated from soil of a sunflower field.</title>
        <authorList>
            <person name="Wei X."/>
            <person name="Xin D."/>
            <person name="Xin Y."/>
            <person name="Zhang H."/>
            <person name="Wang T."/>
            <person name="Zhang J."/>
        </authorList>
    </citation>
    <scope>NUCLEOTIDE SEQUENCE [LARGE SCALE GENOMIC DNA]</scope>
    <source>
        <strain evidence="10 11">BZ1</strain>
    </source>
</reference>
<dbReference type="EC" id="3.1.3.15" evidence="3 8"/>